<evidence type="ECO:0000313" key="2">
    <source>
        <dbReference type="EMBL" id="EFH80654.1"/>
    </source>
</evidence>
<feature type="compositionally biased region" description="Basic and acidic residues" evidence="1">
    <location>
        <begin position="1"/>
        <end position="16"/>
    </location>
</feature>
<feature type="compositionally biased region" description="Basic residues" evidence="1">
    <location>
        <begin position="22"/>
        <end position="34"/>
    </location>
</feature>
<gene>
    <name evidence="2" type="ORF">Krac_1270</name>
</gene>
<feature type="region of interest" description="Disordered" evidence="1">
    <location>
        <begin position="1"/>
        <end position="35"/>
    </location>
</feature>
<evidence type="ECO:0000256" key="1">
    <source>
        <dbReference type="SAM" id="MobiDB-lite"/>
    </source>
</evidence>
<comment type="caution">
    <text evidence="2">The sequence shown here is derived from an EMBL/GenBank/DDBJ whole genome shotgun (WGS) entry which is preliminary data.</text>
</comment>
<dbReference type="STRING" id="485913.Krac_1270"/>
<name>D6U6P3_KTERA</name>
<evidence type="ECO:0000313" key="3">
    <source>
        <dbReference type="Proteomes" id="UP000004508"/>
    </source>
</evidence>
<dbReference type="Proteomes" id="UP000004508">
    <property type="component" value="Unassembled WGS sequence"/>
</dbReference>
<accession>D6U6P3</accession>
<dbReference type="EMBL" id="ADVG01000005">
    <property type="protein sequence ID" value="EFH80654.1"/>
    <property type="molecule type" value="Genomic_DNA"/>
</dbReference>
<protein>
    <submittedName>
        <fullName evidence="2">Uncharacterized protein</fullName>
    </submittedName>
</protein>
<reference evidence="2 3" key="1">
    <citation type="journal article" date="2011" name="Stand. Genomic Sci.">
        <title>Non-contiguous finished genome sequence and contextual data of the filamentous soil bacterium Ktedonobacter racemifer type strain (SOSP1-21).</title>
        <authorList>
            <person name="Chang Y.J."/>
            <person name="Land M."/>
            <person name="Hauser L."/>
            <person name="Chertkov O."/>
            <person name="Del Rio T.G."/>
            <person name="Nolan M."/>
            <person name="Copeland A."/>
            <person name="Tice H."/>
            <person name="Cheng J.F."/>
            <person name="Lucas S."/>
            <person name="Han C."/>
            <person name="Goodwin L."/>
            <person name="Pitluck S."/>
            <person name="Ivanova N."/>
            <person name="Ovchinikova G."/>
            <person name="Pati A."/>
            <person name="Chen A."/>
            <person name="Palaniappan K."/>
            <person name="Mavromatis K."/>
            <person name="Liolios K."/>
            <person name="Brettin T."/>
            <person name="Fiebig A."/>
            <person name="Rohde M."/>
            <person name="Abt B."/>
            <person name="Goker M."/>
            <person name="Detter J.C."/>
            <person name="Woyke T."/>
            <person name="Bristow J."/>
            <person name="Eisen J.A."/>
            <person name="Markowitz V."/>
            <person name="Hugenholtz P."/>
            <person name="Kyrpides N.C."/>
            <person name="Klenk H.P."/>
            <person name="Lapidus A."/>
        </authorList>
    </citation>
    <scope>NUCLEOTIDE SEQUENCE [LARGE SCALE GENOMIC DNA]</scope>
    <source>
        <strain evidence="3">DSM 44963</strain>
    </source>
</reference>
<proteinExistence type="predicted"/>
<organism evidence="2 3">
    <name type="scientific">Ktedonobacter racemifer DSM 44963</name>
    <dbReference type="NCBI Taxonomy" id="485913"/>
    <lineage>
        <taxon>Bacteria</taxon>
        <taxon>Bacillati</taxon>
        <taxon>Chloroflexota</taxon>
        <taxon>Ktedonobacteria</taxon>
        <taxon>Ktedonobacterales</taxon>
        <taxon>Ktedonobacteraceae</taxon>
        <taxon>Ktedonobacter</taxon>
    </lineage>
</organism>
<dbReference type="AlphaFoldDB" id="D6U6P3"/>
<sequence>MEKMWKGNYRGHDETGMAHNQPVRKKNKYRKTPTRQRERYLHAKEHYYSISHHSLASPLPFAPAALRSKGYLVAGWLRHPATRYPLLGVGCGRTLTPKHHIILPRANLPAEKGKIDVPTGTRECLLIDIQISEVEDRQLPPVKRG</sequence>
<dbReference type="InParanoid" id="D6U6P3"/>
<keyword evidence="3" id="KW-1185">Reference proteome</keyword>